<keyword evidence="3" id="KW-0862">Zinc</keyword>
<feature type="domain" description="MYND-type" evidence="5">
    <location>
        <begin position="1137"/>
        <end position="1175"/>
    </location>
</feature>
<feature type="non-terminal residue" evidence="6">
    <location>
        <position position="1177"/>
    </location>
</feature>
<keyword evidence="2 4" id="KW-0863">Zinc-finger</keyword>
<organism evidence="6 7">
    <name type="scientific">Aureobasidium melanogenum</name>
    <name type="common">Aureobasidium pullulans var. melanogenum</name>
    <dbReference type="NCBI Taxonomy" id="46634"/>
    <lineage>
        <taxon>Eukaryota</taxon>
        <taxon>Fungi</taxon>
        <taxon>Dikarya</taxon>
        <taxon>Ascomycota</taxon>
        <taxon>Pezizomycotina</taxon>
        <taxon>Dothideomycetes</taxon>
        <taxon>Dothideomycetidae</taxon>
        <taxon>Dothideales</taxon>
        <taxon>Saccotheciaceae</taxon>
        <taxon>Aureobasidium</taxon>
    </lineage>
</organism>
<evidence type="ECO:0000256" key="1">
    <source>
        <dbReference type="ARBA" id="ARBA00022723"/>
    </source>
</evidence>
<dbReference type="AlphaFoldDB" id="A0A9P8EQ90"/>
<evidence type="ECO:0000313" key="6">
    <source>
        <dbReference type="EMBL" id="KAG9694695.1"/>
    </source>
</evidence>
<protein>
    <recommendedName>
        <fullName evidence="5">MYND-type domain-containing protein</fullName>
    </recommendedName>
</protein>
<reference evidence="6" key="1">
    <citation type="journal article" date="2021" name="J Fungi (Basel)">
        <title>Virulence traits and population genomics of the black yeast Aureobasidium melanogenum.</title>
        <authorList>
            <person name="Cernosa A."/>
            <person name="Sun X."/>
            <person name="Gostincar C."/>
            <person name="Fang C."/>
            <person name="Gunde-Cimerman N."/>
            <person name="Song Z."/>
        </authorList>
    </citation>
    <scope>NUCLEOTIDE SEQUENCE</scope>
    <source>
        <strain evidence="6">EXF-9911</strain>
    </source>
</reference>
<dbReference type="GO" id="GO:0000981">
    <property type="term" value="F:DNA-binding transcription factor activity, RNA polymerase II-specific"/>
    <property type="evidence" value="ECO:0007669"/>
    <property type="project" value="TreeGrafter"/>
</dbReference>
<reference evidence="6" key="2">
    <citation type="submission" date="2021-08" db="EMBL/GenBank/DDBJ databases">
        <authorList>
            <person name="Gostincar C."/>
            <person name="Sun X."/>
            <person name="Song Z."/>
            <person name="Gunde-Cimerman N."/>
        </authorList>
    </citation>
    <scope>NUCLEOTIDE SEQUENCE</scope>
    <source>
        <strain evidence="6">EXF-9911</strain>
    </source>
</reference>
<name>A0A9P8EQ90_AURME</name>
<evidence type="ECO:0000256" key="4">
    <source>
        <dbReference type="PROSITE-ProRule" id="PRU00134"/>
    </source>
</evidence>
<dbReference type="GO" id="GO:0008270">
    <property type="term" value="F:zinc ion binding"/>
    <property type="evidence" value="ECO:0007669"/>
    <property type="project" value="UniProtKB-KW"/>
</dbReference>
<dbReference type="InterPro" id="IPR002893">
    <property type="entry name" value="Znf_MYND"/>
</dbReference>
<keyword evidence="1" id="KW-0479">Metal-binding</keyword>
<dbReference type="OrthoDB" id="432970at2759"/>
<dbReference type="EMBL" id="JAHFXF010000153">
    <property type="protein sequence ID" value="KAG9694695.1"/>
    <property type="molecule type" value="Genomic_DNA"/>
</dbReference>
<dbReference type="Gene3D" id="6.10.140.2220">
    <property type="match status" value="1"/>
</dbReference>
<evidence type="ECO:0000259" key="5">
    <source>
        <dbReference type="PROSITE" id="PS50865"/>
    </source>
</evidence>
<dbReference type="PANTHER" id="PTHR10237:SF15">
    <property type="entry name" value="LD37257P"/>
    <property type="match status" value="1"/>
</dbReference>
<dbReference type="Pfam" id="PF01753">
    <property type="entry name" value="zf-MYND"/>
    <property type="match status" value="1"/>
</dbReference>
<comment type="caution">
    <text evidence="6">The sequence shown here is derived from an EMBL/GenBank/DDBJ whole genome shotgun (WGS) entry which is preliminary data.</text>
</comment>
<proteinExistence type="predicted"/>
<dbReference type="PROSITE" id="PS50865">
    <property type="entry name" value="ZF_MYND_2"/>
    <property type="match status" value="1"/>
</dbReference>
<evidence type="ECO:0000256" key="2">
    <source>
        <dbReference type="ARBA" id="ARBA00022771"/>
    </source>
</evidence>
<accession>A0A9P8EQ90</accession>
<dbReference type="InterPro" id="IPR024119">
    <property type="entry name" value="TF_DEAF-1"/>
</dbReference>
<gene>
    <name evidence="6" type="ORF">KCU76_g5043</name>
</gene>
<dbReference type="GO" id="GO:0005634">
    <property type="term" value="C:nucleus"/>
    <property type="evidence" value="ECO:0007669"/>
    <property type="project" value="TreeGrafter"/>
</dbReference>
<dbReference type="Pfam" id="PF14737">
    <property type="entry name" value="DUF4470"/>
    <property type="match status" value="1"/>
</dbReference>
<dbReference type="SUPFAM" id="SSF144232">
    <property type="entry name" value="HIT/MYND zinc finger-like"/>
    <property type="match status" value="1"/>
</dbReference>
<dbReference type="PROSITE" id="PS01360">
    <property type="entry name" value="ZF_MYND_1"/>
    <property type="match status" value="1"/>
</dbReference>
<evidence type="ECO:0000313" key="7">
    <source>
        <dbReference type="Proteomes" id="UP000779574"/>
    </source>
</evidence>
<evidence type="ECO:0000256" key="3">
    <source>
        <dbReference type="ARBA" id="ARBA00022833"/>
    </source>
</evidence>
<sequence>MLTPTYVNIKSFFYPIGNTPAANLLRDYRPGEEPIEILAIGCGDVRNILFTLWSEQDTACTLNFTACDLDPAVLAFTRSPSSGEIERLWRTYYHFYVTSTDLSWIREHCKQLLAVSGNITAWNNSTFGSFLKFSTEASLSQVRRIWTLYSETRTTQDDVKVREGIKSMHDNYYSTKDGSRIAIHSVRSAGAHGLSAAQPLNEALHNFWKTGVVAGNDRDLSILSQDGGGKVNPLMAISATGSTQFNVHYGADPLASFHLAEVFDIPYTKATIKNSLASLVKSQFSTWCRAFSSRVATSLVNIMHHCGDAVNFSHALQAIGGSNALSSSTYFYSKPWSAVPLELSLDFVTRYDIIDTSNVMDHVGLLNLLIAVVPLLSTKHDSVLYTENLLQSAKESEKVLETLLHSDVTMSSLLFGVAPVGYLLGTMTDSTHAEQQMAMCTSSEKGRQKQYRTLILWRRPLRGDSMISDINSMPHRLEMDPHELATFFMHVYLSMFREAEDISIRMEVMMRKVTQPLAGDLGFYSRLSFVTLLMSAKRTISTNWRTCISTLVEMIENDRSLFIGSNSLQELYMQLHLSGLWRSPMLEDNPRRHTTYYGKPRPAGEPGVLGRPNLPGIVHITLVVPRSSLTIFTDRPVDQVGTPGLHLHVRNNAFDNSFFAVDTFFGQFESDDIDTAGVVEDIRGWSGISDMIITCRVPTWGLLLGPRQDLRVELVITTSPTTSNYTMKLGPRNIVFGASLDSKNVRILTQAPSTKPRAVLDTSSATNQSARPNSAVVALKHDGTVQSIRVTKDFSPISEESRALKNGGMVKFSQISPCVVAVSIGEIQEATQFIFPFPVDGSACKMKIARKSSWIEIKAPPSNALQSGGFQVDAFPIVNQTANSLAWGMGRVNPDLQPQVHISSSTATFLEVLFPMALSKRERAFANTKQDSESMPPMILRKEVIGKMFSACAGFHPSAPGEQITFFLVEHNQDHKILVADTLRHDRNTGSVFLDAFYISQDAELVKNKSWKAIAGKNSRILIIDANKQEMELWQRLLPALVERCRSWEHTTDCKRRTCPATSFVCECGMGKDAAHMPKDYQGMAKIAVRVAIPMIFAVPYVESMVDEEMLSEVTAATNAPDLDKKQVNTATTKAGCDHCGSSKPGFKVCSRCERVKYCNHACQKAAWKTHKKVCKR</sequence>
<dbReference type="PANTHER" id="PTHR10237">
    <property type="entry name" value="DEFORMED EPIDERMAL AUTOREGULATORY FACTOR 1 HOMOLOG SUPPRESSIN"/>
    <property type="match status" value="1"/>
</dbReference>
<dbReference type="InterPro" id="IPR027974">
    <property type="entry name" value="DUF4470"/>
</dbReference>
<dbReference type="Proteomes" id="UP000779574">
    <property type="component" value="Unassembled WGS sequence"/>
</dbReference>